<keyword evidence="16" id="KW-1185">Reference proteome</keyword>
<feature type="transmembrane region" description="Helical" evidence="12">
    <location>
        <begin position="92"/>
        <end position="115"/>
    </location>
</feature>
<keyword evidence="8 12" id="KW-1133">Transmembrane helix</keyword>
<dbReference type="InterPro" id="IPR004358">
    <property type="entry name" value="Sig_transdc_His_kin-like_C"/>
</dbReference>
<dbReference type="SUPFAM" id="SSF55874">
    <property type="entry name" value="ATPase domain of HSP90 chaperone/DNA topoisomerase II/histidine kinase"/>
    <property type="match status" value="1"/>
</dbReference>
<dbReference type="InterPro" id="IPR005467">
    <property type="entry name" value="His_kinase_dom"/>
</dbReference>
<dbReference type="InterPro" id="IPR036097">
    <property type="entry name" value="HisK_dim/P_sf"/>
</dbReference>
<dbReference type="EC" id="2.7.13.3" evidence="3"/>
<dbReference type="Pfam" id="PF02518">
    <property type="entry name" value="HATPase_c"/>
    <property type="match status" value="1"/>
</dbReference>
<dbReference type="GO" id="GO:0000155">
    <property type="term" value="F:phosphorelay sensor kinase activity"/>
    <property type="evidence" value="ECO:0007669"/>
    <property type="project" value="InterPro"/>
</dbReference>
<dbReference type="SMART" id="SM00387">
    <property type="entry name" value="HATPase_c"/>
    <property type="match status" value="1"/>
</dbReference>
<dbReference type="InterPro" id="IPR003660">
    <property type="entry name" value="HAMP_dom"/>
</dbReference>
<evidence type="ECO:0000256" key="7">
    <source>
        <dbReference type="ARBA" id="ARBA00022777"/>
    </source>
</evidence>
<keyword evidence="5" id="KW-0808">Transferase</keyword>
<feature type="domain" description="Histidine kinase" evidence="13">
    <location>
        <begin position="172"/>
        <end position="386"/>
    </location>
</feature>
<dbReference type="Gene3D" id="3.30.565.10">
    <property type="entry name" value="Histidine kinase-like ATPase, C-terminal domain"/>
    <property type="match status" value="1"/>
</dbReference>
<keyword evidence="6 12" id="KW-0812">Transmembrane</keyword>
<dbReference type="SMART" id="SM00388">
    <property type="entry name" value="HisKA"/>
    <property type="match status" value="1"/>
</dbReference>
<dbReference type="PROSITE" id="PS50109">
    <property type="entry name" value="HIS_KIN"/>
    <property type="match status" value="1"/>
</dbReference>
<reference evidence="15 16" key="1">
    <citation type="submission" date="2016-10" db="EMBL/GenBank/DDBJ databases">
        <authorList>
            <person name="de Groot N.N."/>
        </authorList>
    </citation>
    <scope>NUCLEOTIDE SEQUENCE [LARGE SCALE GENOMIC DNA]</scope>
    <source>
        <strain evidence="15 16">DSM 13760</strain>
    </source>
</reference>
<dbReference type="RefSeq" id="WP_092651851.1">
    <property type="nucleotide sequence ID" value="NZ_FOHA01000007.1"/>
</dbReference>
<accession>A0A1H9SFI7</accession>
<proteinExistence type="predicted"/>
<dbReference type="FunFam" id="3.30.565.10:FF:000006">
    <property type="entry name" value="Sensor histidine kinase WalK"/>
    <property type="match status" value="1"/>
</dbReference>
<evidence type="ECO:0000256" key="3">
    <source>
        <dbReference type="ARBA" id="ARBA00012438"/>
    </source>
</evidence>
<dbReference type="EMBL" id="FOHA01000007">
    <property type="protein sequence ID" value="SER83727.1"/>
    <property type="molecule type" value="Genomic_DNA"/>
</dbReference>
<dbReference type="Pfam" id="PF00672">
    <property type="entry name" value="HAMP"/>
    <property type="match status" value="1"/>
</dbReference>
<evidence type="ECO:0000259" key="14">
    <source>
        <dbReference type="PROSITE" id="PS50885"/>
    </source>
</evidence>
<dbReference type="Gene3D" id="6.10.340.10">
    <property type="match status" value="1"/>
</dbReference>
<dbReference type="InterPro" id="IPR050428">
    <property type="entry name" value="TCS_sensor_his_kinase"/>
</dbReference>
<evidence type="ECO:0000256" key="1">
    <source>
        <dbReference type="ARBA" id="ARBA00000085"/>
    </source>
</evidence>
<dbReference type="PROSITE" id="PS50885">
    <property type="entry name" value="HAMP"/>
    <property type="match status" value="1"/>
</dbReference>
<sequence length="386" mass="43298">MKKLSIRIRFTAMTIGLLILCAIGLTIVTNYSAGKMAAQIATVTTPAMQVPETIPIDPNQLTDNQQSMLVTQNTEDIEKNQKVINQFHLTSMFYMFIIIILGGIGAYYISGKALLPLAKLNKKIKTSTITNLSEKIEVGTTHDEIAEITLSFNKMTDRIHEAFVSQQQFSGNVAHELRTPLAILKTKIEVFNKKTERSVEEYTDLVSDLEKQIQRLSEIVQILLDLTSVDTIEDKEMIVIDDLINNILYELSSIANQKQIHFATSYQHHEVYGNIDLLYRIFYNLIENSIKYNGLNGQVLIEAMLNQEGQTVIQIRDTGIGIPESRQKNIFNPFYRVDESRSRSIGGAGLGLSIVKNMIEKHDGTVSVKANQPTGSCFIITLPNPT</sequence>
<dbReference type="SUPFAM" id="SSF47384">
    <property type="entry name" value="Homodimeric domain of signal transducing histidine kinase"/>
    <property type="match status" value="1"/>
</dbReference>
<evidence type="ECO:0000256" key="8">
    <source>
        <dbReference type="ARBA" id="ARBA00022989"/>
    </source>
</evidence>
<protein>
    <recommendedName>
        <fullName evidence="3">histidine kinase</fullName>
        <ecNumber evidence="3">2.7.13.3</ecNumber>
    </recommendedName>
</protein>
<evidence type="ECO:0000313" key="15">
    <source>
        <dbReference type="EMBL" id="SER83727.1"/>
    </source>
</evidence>
<comment type="subcellular location">
    <subcellularLocation>
        <location evidence="2">Membrane</location>
    </subcellularLocation>
</comment>
<dbReference type="InterPro" id="IPR003594">
    <property type="entry name" value="HATPase_dom"/>
</dbReference>
<dbReference type="STRING" id="142588.SAMN04488559_10788"/>
<feature type="transmembrane region" description="Helical" evidence="12">
    <location>
        <begin position="12"/>
        <end position="33"/>
    </location>
</feature>
<evidence type="ECO:0000256" key="11">
    <source>
        <dbReference type="SAM" id="Coils"/>
    </source>
</evidence>
<dbReference type="Proteomes" id="UP000198948">
    <property type="component" value="Unassembled WGS sequence"/>
</dbReference>
<evidence type="ECO:0000256" key="9">
    <source>
        <dbReference type="ARBA" id="ARBA00023012"/>
    </source>
</evidence>
<comment type="catalytic activity">
    <reaction evidence="1">
        <text>ATP + protein L-histidine = ADP + protein N-phospho-L-histidine.</text>
        <dbReference type="EC" id="2.7.13.3"/>
    </reaction>
</comment>
<dbReference type="GO" id="GO:0005886">
    <property type="term" value="C:plasma membrane"/>
    <property type="evidence" value="ECO:0007669"/>
    <property type="project" value="TreeGrafter"/>
</dbReference>
<evidence type="ECO:0000313" key="16">
    <source>
        <dbReference type="Proteomes" id="UP000198948"/>
    </source>
</evidence>
<keyword evidence="10 12" id="KW-0472">Membrane</keyword>
<evidence type="ECO:0000256" key="12">
    <source>
        <dbReference type="SAM" id="Phobius"/>
    </source>
</evidence>
<gene>
    <name evidence="15" type="ORF">SAMN04488559_10788</name>
</gene>
<dbReference type="InterPro" id="IPR003661">
    <property type="entry name" value="HisK_dim/P_dom"/>
</dbReference>
<dbReference type="PANTHER" id="PTHR45436">
    <property type="entry name" value="SENSOR HISTIDINE KINASE YKOH"/>
    <property type="match status" value="1"/>
</dbReference>
<dbReference type="AlphaFoldDB" id="A0A1H9SFI7"/>
<organism evidence="15 16">
    <name type="scientific">Isobaculum melis</name>
    <dbReference type="NCBI Taxonomy" id="142588"/>
    <lineage>
        <taxon>Bacteria</taxon>
        <taxon>Bacillati</taxon>
        <taxon>Bacillota</taxon>
        <taxon>Bacilli</taxon>
        <taxon>Lactobacillales</taxon>
        <taxon>Carnobacteriaceae</taxon>
        <taxon>Isobaculum</taxon>
    </lineage>
</organism>
<dbReference type="PRINTS" id="PR00344">
    <property type="entry name" value="BCTRLSENSOR"/>
</dbReference>
<dbReference type="Pfam" id="PF00512">
    <property type="entry name" value="HisKA"/>
    <property type="match status" value="1"/>
</dbReference>
<dbReference type="CDD" id="cd00082">
    <property type="entry name" value="HisKA"/>
    <property type="match status" value="1"/>
</dbReference>
<evidence type="ECO:0000259" key="13">
    <source>
        <dbReference type="PROSITE" id="PS50109"/>
    </source>
</evidence>
<evidence type="ECO:0000256" key="10">
    <source>
        <dbReference type="ARBA" id="ARBA00023136"/>
    </source>
</evidence>
<dbReference type="InterPro" id="IPR036890">
    <property type="entry name" value="HATPase_C_sf"/>
</dbReference>
<name>A0A1H9SFI7_9LACT</name>
<feature type="coiled-coil region" evidence="11">
    <location>
        <begin position="192"/>
        <end position="226"/>
    </location>
</feature>
<keyword evidence="7 15" id="KW-0418">Kinase</keyword>
<evidence type="ECO:0000256" key="6">
    <source>
        <dbReference type="ARBA" id="ARBA00022692"/>
    </source>
</evidence>
<evidence type="ECO:0000256" key="2">
    <source>
        <dbReference type="ARBA" id="ARBA00004370"/>
    </source>
</evidence>
<dbReference type="CDD" id="cd06225">
    <property type="entry name" value="HAMP"/>
    <property type="match status" value="1"/>
</dbReference>
<evidence type="ECO:0000256" key="5">
    <source>
        <dbReference type="ARBA" id="ARBA00022679"/>
    </source>
</evidence>
<keyword evidence="9" id="KW-0902">Two-component regulatory system</keyword>
<keyword evidence="4" id="KW-0597">Phosphoprotein</keyword>
<dbReference type="CDD" id="cd00075">
    <property type="entry name" value="HATPase"/>
    <property type="match status" value="1"/>
</dbReference>
<dbReference type="PANTHER" id="PTHR45436:SF5">
    <property type="entry name" value="SENSOR HISTIDINE KINASE TRCS"/>
    <property type="match status" value="1"/>
</dbReference>
<evidence type="ECO:0000256" key="4">
    <source>
        <dbReference type="ARBA" id="ARBA00022553"/>
    </source>
</evidence>
<dbReference type="Gene3D" id="1.10.287.130">
    <property type="match status" value="1"/>
</dbReference>
<dbReference type="OrthoDB" id="9806130at2"/>
<keyword evidence="11" id="KW-0175">Coiled coil</keyword>
<feature type="domain" description="HAMP" evidence="14">
    <location>
        <begin position="131"/>
        <end position="164"/>
    </location>
</feature>